<dbReference type="CDD" id="cd23432">
    <property type="entry name" value="beta-trefoil_Ricin_EndoBetaGal-like"/>
    <property type="match status" value="1"/>
</dbReference>
<dbReference type="InterPro" id="IPR011013">
    <property type="entry name" value="Gal_mutarotase_sf_dom"/>
</dbReference>
<dbReference type="InterPro" id="IPR051816">
    <property type="entry name" value="Glycosyl_Hydrolase_31"/>
</dbReference>
<dbReference type="AlphaFoldDB" id="A0A1H7VMN8"/>
<evidence type="ECO:0000259" key="2">
    <source>
        <dbReference type="PROSITE" id="PS51175"/>
    </source>
</evidence>
<dbReference type="InterPro" id="IPR033403">
    <property type="entry name" value="DUF5110"/>
</dbReference>
<dbReference type="PANTHER" id="PTHR43863:SF2">
    <property type="entry name" value="MALTASE-GLUCOAMYLASE"/>
    <property type="match status" value="1"/>
</dbReference>
<dbReference type="Pfam" id="PF00652">
    <property type="entry name" value="Ricin_B_lectin"/>
    <property type="match status" value="1"/>
</dbReference>
<dbReference type="Proteomes" id="UP000182719">
    <property type="component" value="Unassembled WGS sequence"/>
</dbReference>
<dbReference type="Gene3D" id="2.60.40.1180">
    <property type="entry name" value="Golgi alpha-mannosidase II"/>
    <property type="match status" value="2"/>
</dbReference>
<dbReference type="CDD" id="cd04083">
    <property type="entry name" value="CBM35_Lmo2446-like"/>
    <property type="match status" value="1"/>
</dbReference>
<dbReference type="Pfam" id="PF17137">
    <property type="entry name" value="DUF5110"/>
    <property type="match status" value="1"/>
</dbReference>
<comment type="similarity">
    <text evidence="1">Belongs to the glycosyl hydrolase 31 family.</text>
</comment>
<dbReference type="SUPFAM" id="SSF51445">
    <property type="entry name" value="(Trans)glycosidases"/>
    <property type="match status" value="1"/>
</dbReference>
<protein>
    <submittedName>
        <fullName evidence="3">Alpha-glucosidase, glycosyl hydrolase family GH31</fullName>
    </submittedName>
</protein>
<evidence type="ECO:0000256" key="1">
    <source>
        <dbReference type="ARBA" id="ARBA00007806"/>
    </source>
</evidence>
<dbReference type="InterPro" id="IPR035992">
    <property type="entry name" value="Ricin_B-like_lectins"/>
</dbReference>
<dbReference type="Gene3D" id="2.80.10.50">
    <property type="match status" value="2"/>
</dbReference>
<dbReference type="SUPFAM" id="SSF50370">
    <property type="entry name" value="Ricin B-like lectins"/>
    <property type="match status" value="2"/>
</dbReference>
<dbReference type="EMBL" id="FOAP01000011">
    <property type="protein sequence ID" value="SEM10115.1"/>
    <property type="molecule type" value="Genomic_DNA"/>
</dbReference>
<dbReference type="InterPro" id="IPR017853">
    <property type="entry name" value="GH"/>
</dbReference>
<dbReference type="SUPFAM" id="SSF74650">
    <property type="entry name" value="Galactose mutarotase-like"/>
    <property type="match status" value="1"/>
</dbReference>
<dbReference type="Gene3D" id="2.60.120.260">
    <property type="entry name" value="Galactose-binding domain-like"/>
    <property type="match status" value="1"/>
</dbReference>
<dbReference type="PROSITE" id="PS50231">
    <property type="entry name" value="RICIN_B_LECTIN"/>
    <property type="match status" value="1"/>
</dbReference>
<dbReference type="InterPro" id="IPR000772">
    <property type="entry name" value="Ricin_B_lectin"/>
</dbReference>
<dbReference type="Gene3D" id="3.20.20.80">
    <property type="entry name" value="Glycosidases"/>
    <property type="match status" value="1"/>
</dbReference>
<dbReference type="PROSITE" id="PS51257">
    <property type="entry name" value="PROKAR_LIPOPROTEIN"/>
    <property type="match status" value="1"/>
</dbReference>
<dbReference type="SMART" id="SM00458">
    <property type="entry name" value="RICIN"/>
    <property type="match status" value="1"/>
</dbReference>
<dbReference type="Pfam" id="PF01055">
    <property type="entry name" value="Glyco_hydro_31_2nd"/>
    <property type="match status" value="1"/>
</dbReference>
<organism evidence="3 4">
    <name type="scientific">Stigmatella aurantiaca</name>
    <dbReference type="NCBI Taxonomy" id="41"/>
    <lineage>
        <taxon>Bacteria</taxon>
        <taxon>Pseudomonadati</taxon>
        <taxon>Myxococcota</taxon>
        <taxon>Myxococcia</taxon>
        <taxon>Myxococcales</taxon>
        <taxon>Cystobacterineae</taxon>
        <taxon>Archangiaceae</taxon>
        <taxon>Stigmatella</taxon>
    </lineage>
</organism>
<dbReference type="SUPFAM" id="SSF51011">
    <property type="entry name" value="Glycosyl hydrolase domain"/>
    <property type="match status" value="1"/>
</dbReference>
<accession>A0A1H7VMN8</accession>
<dbReference type="Pfam" id="PF21365">
    <property type="entry name" value="Glyco_hydro_31_3rd"/>
    <property type="match status" value="1"/>
</dbReference>
<proteinExistence type="inferred from homology"/>
<reference evidence="4" key="1">
    <citation type="submission" date="2016-10" db="EMBL/GenBank/DDBJ databases">
        <authorList>
            <person name="Varghese N."/>
            <person name="Submissions S."/>
        </authorList>
    </citation>
    <scope>NUCLEOTIDE SEQUENCE [LARGE SCALE GENOMIC DNA]</scope>
    <source>
        <strain evidence="4">DSM 17044</strain>
    </source>
</reference>
<dbReference type="Pfam" id="PF16990">
    <property type="entry name" value="CBM_35"/>
    <property type="match status" value="1"/>
</dbReference>
<name>A0A1H7VMN8_STIAU</name>
<sequence length="1263" mass="138394">MRKPRPEQRLTTLLALFAAVGCGGAREDAESLAPQGGDPATAAQARSSLTLPGGAGPYTFGTNAGSSMCLDVDKGSPDPRTNIQVWNCTGGEPQKFWVENQGDGLVRLVNTGTHKCVDIDNAGTADRTNIQLFPCNGTTAQKFRLEDGGNGKIRFVSPLSSKCLDVAGGVAPRDTVTDVQLFTCNNTNAQLWTPNSLALGARNVTGVTSSADSVTLSMSNGDQLKVRMVKPEIAWIDFLPGGASSPKTLVVDPAKTWATGTGVSVNTSSDPITLTTSKLVVKISRTPSRISISDTAGNVLISEQAAEGFYGNGVNFNHASGEPFYGIGGYHVLANSEAGLRRDSGGHVTASEQGHAGAPFAFTLKYGLLFDSAWGDFLIDSSRLEFSNTSKKNVDLYFIAGEPKAFMQAVAEISGRPPMFPKWAMGFINTEWGADKAEVTHIINTYRSKAIPIDSFIFDFDWKAWGEDNYGEWRWNSVNGPGNYSQVAKFPDGASGGFAATMAAQGIKLGGITKPRILLKNSSGGTTAAAQWAFDHGCFFKQQGDDYVDYFSGRQCKDVNFAITDCRTWFWSHFKDSYDAGIVAWWNDEADNLGPWDDNFQFLNMQRGAYEWQRAYSGKRVWSINRNQFLGSQRYGYALWSGDTWNFDSAGKYIGWKTMAEQRERLLASVNAGAVKWGMDTGAHNGTPTNENYARYMQFSAMVPVHRVHGYLNQQRQPWVYGPVAEAAAKNALYLRYRLLPYIYTYERTAYETGLGLVWPLFYEFLGDTNIRNTFDSWMFGDYLLASPVVEEGQSTKTLYLPAGTWYDFTRGTAYVGPQWIRYSLNTSTWEDLPLFIRKGAIIPMQESQNWIGERAIRKVYLEVFPDTAPSRFTYYDDDGDTFQYEGSAYFKQAMTAQDNGASGIRFDIGAKTGNYTPPSLQYYIAKIHGKAAASVTVNGQASTRYTGKAALEGALGEGWATGTDVYGDVTYVKVSAGSARSIIATGTAAPDRTVYEAEEALLQGGGSINKNHANFSGSGFVDGYLNPGAATRFHVRVPTAGSYAVSLRYANATGSAKTLSVYVNGSKAVQTSLATLANWDTWAERAETLTLAAGDNLISYQYDASDSGNVNLDSLSLTVASSSPAPVSPTYYRIKNRWTGDSLHIENLDRDGKVQYGAAPAGNWSSHWYLIADGGYTRIVNRWSGDVLHLEGLKGWVQYGRVPDFYASGQWTLEDVQGYKRFRNRWQPNAYVHIEDKLGYAQYKDNVPTVNASSQWSLEQVP</sequence>
<dbReference type="GO" id="GO:0005975">
    <property type="term" value="P:carbohydrate metabolic process"/>
    <property type="evidence" value="ECO:0007669"/>
    <property type="project" value="InterPro"/>
</dbReference>
<dbReference type="InterPro" id="IPR005084">
    <property type="entry name" value="CBM6"/>
</dbReference>
<evidence type="ECO:0000313" key="3">
    <source>
        <dbReference type="EMBL" id="SEM10115.1"/>
    </source>
</evidence>
<dbReference type="InterPro" id="IPR000322">
    <property type="entry name" value="Glyco_hydro_31_TIM"/>
</dbReference>
<dbReference type="GO" id="GO:0030246">
    <property type="term" value="F:carbohydrate binding"/>
    <property type="evidence" value="ECO:0007669"/>
    <property type="project" value="InterPro"/>
</dbReference>
<gene>
    <name evidence="3" type="ORF">SAMN05444354_111164</name>
</gene>
<keyword evidence="4" id="KW-1185">Reference proteome</keyword>
<dbReference type="RefSeq" id="WP_281248522.1">
    <property type="nucleotide sequence ID" value="NZ_FOAP01000011.1"/>
</dbReference>
<keyword evidence="3" id="KW-0378">Hydrolase</keyword>
<dbReference type="PANTHER" id="PTHR43863">
    <property type="entry name" value="HYDROLASE, PUTATIVE (AFU_ORTHOLOGUE AFUA_1G03140)-RELATED"/>
    <property type="match status" value="1"/>
</dbReference>
<dbReference type="InterPro" id="IPR048395">
    <property type="entry name" value="Glyco_hydro_31_C"/>
</dbReference>
<dbReference type="PROSITE" id="PS51175">
    <property type="entry name" value="CBM6"/>
    <property type="match status" value="1"/>
</dbReference>
<dbReference type="GO" id="GO:0004553">
    <property type="term" value="F:hydrolase activity, hydrolyzing O-glycosyl compounds"/>
    <property type="evidence" value="ECO:0007669"/>
    <property type="project" value="InterPro"/>
</dbReference>
<feature type="domain" description="CBM6" evidence="2">
    <location>
        <begin position="994"/>
        <end position="1119"/>
    </location>
</feature>
<dbReference type="Gene3D" id="2.60.40.1760">
    <property type="entry name" value="glycosyl hydrolase (family 31)"/>
    <property type="match status" value="1"/>
</dbReference>
<dbReference type="SUPFAM" id="SSF49785">
    <property type="entry name" value="Galactose-binding domain-like"/>
    <property type="match status" value="1"/>
</dbReference>
<evidence type="ECO:0000313" key="4">
    <source>
        <dbReference type="Proteomes" id="UP000182719"/>
    </source>
</evidence>
<dbReference type="InterPro" id="IPR008979">
    <property type="entry name" value="Galactose-bd-like_sf"/>
</dbReference>
<dbReference type="CDD" id="cd00161">
    <property type="entry name" value="beta-trefoil_Ricin-like"/>
    <property type="match status" value="1"/>
</dbReference>
<dbReference type="InterPro" id="IPR013780">
    <property type="entry name" value="Glyco_hydro_b"/>
</dbReference>